<evidence type="ECO:0000313" key="10">
    <source>
        <dbReference type="EMBL" id="TMW57147.1"/>
    </source>
</evidence>
<comment type="caution">
    <text evidence="10">The sequence shown here is derived from an EMBL/GenBank/DDBJ whole genome shotgun (WGS) entry which is preliminary data.</text>
</comment>
<feature type="signal peptide" evidence="9">
    <location>
        <begin position="1"/>
        <end position="21"/>
    </location>
</feature>
<evidence type="ECO:0000256" key="8">
    <source>
        <dbReference type="SAM" id="Phobius"/>
    </source>
</evidence>
<feature type="transmembrane region" description="Helical" evidence="8">
    <location>
        <begin position="147"/>
        <end position="164"/>
    </location>
</feature>
<evidence type="ECO:0000256" key="4">
    <source>
        <dbReference type="ARBA" id="ARBA00022692"/>
    </source>
</evidence>
<dbReference type="AlphaFoldDB" id="A0A8K1C6X3"/>
<dbReference type="OrthoDB" id="17366at2759"/>
<keyword evidence="4 8" id="KW-0812">Transmembrane</keyword>
<protein>
    <recommendedName>
        <fullName evidence="12">Phosphatidylinositol-glycan biosynthesis class F protein</fullName>
    </recommendedName>
</protein>
<comment type="pathway">
    <text evidence="2">Glycolipid biosynthesis; glycosylphosphatidylinositol-anchor biosynthesis.</text>
</comment>
<reference evidence="10" key="1">
    <citation type="submission" date="2019-03" db="EMBL/GenBank/DDBJ databases">
        <title>Long read genome sequence of the mycoparasitic Pythium oligandrum ATCC 38472 isolated from sugarbeet rhizosphere.</title>
        <authorList>
            <person name="Gaulin E."/>
        </authorList>
    </citation>
    <scope>NUCLEOTIDE SEQUENCE</scope>
    <source>
        <strain evidence="10">ATCC 38472_TT</strain>
    </source>
</reference>
<feature type="transmembrane region" description="Helical" evidence="8">
    <location>
        <begin position="38"/>
        <end position="58"/>
    </location>
</feature>
<evidence type="ECO:0000256" key="9">
    <source>
        <dbReference type="SAM" id="SignalP"/>
    </source>
</evidence>
<proteinExistence type="predicted"/>
<gene>
    <name evidence="10" type="ORF">Poli38472_003072</name>
</gene>
<evidence type="ECO:0000256" key="1">
    <source>
        <dbReference type="ARBA" id="ARBA00004477"/>
    </source>
</evidence>
<keyword evidence="6 8" id="KW-1133">Transmembrane helix</keyword>
<evidence type="ECO:0000313" key="11">
    <source>
        <dbReference type="Proteomes" id="UP000794436"/>
    </source>
</evidence>
<name>A0A8K1C6X3_PYTOL</name>
<dbReference type="GO" id="GO:0005789">
    <property type="term" value="C:endoplasmic reticulum membrane"/>
    <property type="evidence" value="ECO:0007669"/>
    <property type="project" value="UniProtKB-SubCell"/>
</dbReference>
<dbReference type="UniPathway" id="UPA00196"/>
<sequence>MAISWGVALLMALAPWPCALHLPALALGVTLEQDVDRALPLAVGVIVVLLLIANTVMYTMRGSHAPQRNVGRAVGSGLVGLVVGSVIFHLVIILFGAPIHQLVQRTALLALLISAFTTLPLSLHAGIHWQDWVDIALNARCRDDMEFFITCVCAGSALGAYLGALPIPLDWDRPWQQWPLTCVYGALGGHTVGVVGCAIGMALKQTRGSDIKRD</sequence>
<feature type="transmembrane region" description="Helical" evidence="8">
    <location>
        <begin position="184"/>
        <end position="203"/>
    </location>
</feature>
<evidence type="ECO:0000256" key="7">
    <source>
        <dbReference type="ARBA" id="ARBA00023136"/>
    </source>
</evidence>
<keyword evidence="9" id="KW-0732">Signal</keyword>
<dbReference type="InterPro" id="IPR009580">
    <property type="entry name" value="GPI_biosynthesis_protein_Pig-F"/>
</dbReference>
<evidence type="ECO:0008006" key="12">
    <source>
        <dbReference type="Google" id="ProtNLM"/>
    </source>
</evidence>
<evidence type="ECO:0000256" key="2">
    <source>
        <dbReference type="ARBA" id="ARBA00004687"/>
    </source>
</evidence>
<dbReference type="Proteomes" id="UP000794436">
    <property type="component" value="Unassembled WGS sequence"/>
</dbReference>
<dbReference type="EMBL" id="SPLM01000144">
    <property type="protein sequence ID" value="TMW57147.1"/>
    <property type="molecule type" value="Genomic_DNA"/>
</dbReference>
<dbReference type="GO" id="GO:0006506">
    <property type="term" value="P:GPI anchor biosynthetic process"/>
    <property type="evidence" value="ECO:0007669"/>
    <property type="project" value="UniProtKB-UniPathway"/>
</dbReference>
<dbReference type="Pfam" id="PF06699">
    <property type="entry name" value="PIG-F"/>
    <property type="match status" value="1"/>
</dbReference>
<keyword evidence="11" id="KW-1185">Reference proteome</keyword>
<comment type="subcellular location">
    <subcellularLocation>
        <location evidence="1">Endoplasmic reticulum membrane</location>
        <topology evidence="1">Multi-pass membrane protein</topology>
    </subcellularLocation>
</comment>
<evidence type="ECO:0000256" key="6">
    <source>
        <dbReference type="ARBA" id="ARBA00022989"/>
    </source>
</evidence>
<keyword evidence="7 8" id="KW-0472">Membrane</keyword>
<evidence type="ECO:0000256" key="3">
    <source>
        <dbReference type="ARBA" id="ARBA00022502"/>
    </source>
</evidence>
<feature type="chain" id="PRO_5035451872" description="Phosphatidylinositol-glycan biosynthesis class F protein" evidence="9">
    <location>
        <begin position="22"/>
        <end position="214"/>
    </location>
</feature>
<accession>A0A8K1C6X3</accession>
<feature type="transmembrane region" description="Helical" evidence="8">
    <location>
        <begin position="70"/>
        <end position="95"/>
    </location>
</feature>
<evidence type="ECO:0000256" key="5">
    <source>
        <dbReference type="ARBA" id="ARBA00022824"/>
    </source>
</evidence>
<organism evidence="10 11">
    <name type="scientific">Pythium oligandrum</name>
    <name type="common">Mycoparasitic fungus</name>
    <dbReference type="NCBI Taxonomy" id="41045"/>
    <lineage>
        <taxon>Eukaryota</taxon>
        <taxon>Sar</taxon>
        <taxon>Stramenopiles</taxon>
        <taxon>Oomycota</taxon>
        <taxon>Peronosporomycetes</taxon>
        <taxon>Pythiales</taxon>
        <taxon>Pythiaceae</taxon>
        <taxon>Pythium</taxon>
    </lineage>
</organism>
<keyword evidence="3" id="KW-0337">GPI-anchor biosynthesis</keyword>
<feature type="transmembrane region" description="Helical" evidence="8">
    <location>
        <begin position="107"/>
        <end position="127"/>
    </location>
</feature>
<keyword evidence="5" id="KW-0256">Endoplasmic reticulum</keyword>